<feature type="region of interest" description="Disordered" evidence="1">
    <location>
        <begin position="165"/>
        <end position="185"/>
    </location>
</feature>
<feature type="compositionally biased region" description="Low complexity" evidence="1">
    <location>
        <begin position="305"/>
        <end position="316"/>
    </location>
</feature>
<feature type="compositionally biased region" description="Polar residues" evidence="1">
    <location>
        <begin position="121"/>
        <end position="140"/>
    </location>
</feature>
<dbReference type="GO" id="GO:0019901">
    <property type="term" value="F:protein kinase binding"/>
    <property type="evidence" value="ECO:0007669"/>
    <property type="project" value="InterPro"/>
</dbReference>
<dbReference type="GO" id="GO:0016538">
    <property type="term" value="F:cyclin-dependent protein serine/threonine kinase regulator activity"/>
    <property type="evidence" value="ECO:0007669"/>
    <property type="project" value="TreeGrafter"/>
</dbReference>
<evidence type="ECO:0000256" key="1">
    <source>
        <dbReference type="SAM" id="MobiDB-lite"/>
    </source>
</evidence>
<dbReference type="CDD" id="cd20558">
    <property type="entry name" value="CYCLIN_ScPCL7-like"/>
    <property type="match status" value="1"/>
</dbReference>
<keyword evidence="3" id="KW-1185">Reference proteome</keyword>
<evidence type="ECO:0000313" key="3">
    <source>
        <dbReference type="Proteomes" id="UP001056384"/>
    </source>
</evidence>
<feature type="region of interest" description="Disordered" evidence="1">
    <location>
        <begin position="479"/>
        <end position="499"/>
    </location>
</feature>
<gene>
    <name evidence="2" type="ORF">Slin15195_G109270</name>
</gene>
<sequence length="499" mass="54109">MGSVVLDAVNSFFGHPHTNAHASPGHSQLPSYREAPRTASTPKSAQTAKRSRSRSTSSGEERAERMTEPAQRATRSSAAQSSQDAQPDNARSQSQASSRANVAEPPSPSLAANTGVPAEAEQSQMGGSTASVPSTAGNRSSRPRKIKVRDLQHIRSFASENMADFSEIRSRSRSRSRATEDNGTQYEISEMKVEDIIEMVAGLLTKITTTNDRQHEHLHRAPPSISEASHLNQQTTSVLAFHGKNVPSITILSYLSRINKYCPTSYEVFLSLLVYFDRMTERVNAGPMQTLREANKQAVEANAQSSRTSSSGSLNSDEMEGITATTPSGTQQATPPYSGGMEKPLERGIPGTPHSRPNQPEADSPSIPAELSTTAGIDPYNLSHFFVVDSFNIHRLVIAGVTCASKFFSDIFYTNSRYAKVGGLPLPELNHLELQFLLLNDFRLSIPVEEIEAYGTMLVEFYAREVVAQQKAAEAAASMNERSLSESSTESAATVRAVG</sequence>
<feature type="region of interest" description="Disordered" evidence="1">
    <location>
        <begin position="294"/>
        <end position="371"/>
    </location>
</feature>
<dbReference type="PANTHER" id="PTHR15615">
    <property type="match status" value="1"/>
</dbReference>
<dbReference type="EMBL" id="CP099427">
    <property type="protein sequence ID" value="USW57608.1"/>
    <property type="molecule type" value="Genomic_DNA"/>
</dbReference>
<organism evidence="2 3">
    <name type="scientific">Septoria linicola</name>
    <dbReference type="NCBI Taxonomy" id="215465"/>
    <lineage>
        <taxon>Eukaryota</taxon>
        <taxon>Fungi</taxon>
        <taxon>Dikarya</taxon>
        <taxon>Ascomycota</taxon>
        <taxon>Pezizomycotina</taxon>
        <taxon>Dothideomycetes</taxon>
        <taxon>Dothideomycetidae</taxon>
        <taxon>Mycosphaerellales</taxon>
        <taxon>Mycosphaerellaceae</taxon>
        <taxon>Septoria</taxon>
    </lineage>
</organism>
<dbReference type="PANTHER" id="PTHR15615:SF94">
    <property type="entry name" value="PHO85 CYCLIN-6-RELATED"/>
    <property type="match status" value="1"/>
</dbReference>
<feature type="compositionally biased region" description="Polar residues" evidence="1">
    <location>
        <begin position="38"/>
        <end position="48"/>
    </location>
</feature>
<dbReference type="InterPro" id="IPR013922">
    <property type="entry name" value="Cyclin_PHO80-like"/>
</dbReference>
<dbReference type="AlphaFoldDB" id="A0A9Q9B2A1"/>
<feature type="compositionally biased region" description="Low complexity" evidence="1">
    <location>
        <begin position="69"/>
        <end position="100"/>
    </location>
</feature>
<feature type="region of interest" description="Disordered" evidence="1">
    <location>
        <begin position="1"/>
        <end position="152"/>
    </location>
</feature>
<evidence type="ECO:0000313" key="2">
    <source>
        <dbReference type="EMBL" id="USW57608.1"/>
    </source>
</evidence>
<dbReference type="Pfam" id="PF08613">
    <property type="entry name" value="Cyclin"/>
    <property type="match status" value="2"/>
</dbReference>
<reference evidence="2" key="1">
    <citation type="submission" date="2022-06" db="EMBL/GenBank/DDBJ databases">
        <title>Complete genome sequences of two strains of the flax pathogen Septoria linicola.</title>
        <authorList>
            <person name="Lapalu N."/>
            <person name="Simon A."/>
            <person name="Demenou B."/>
            <person name="Paumier D."/>
            <person name="Guillot M.-P."/>
            <person name="Gout L."/>
            <person name="Valade R."/>
        </authorList>
    </citation>
    <scope>NUCLEOTIDE SEQUENCE</scope>
    <source>
        <strain evidence="2">SE15195</strain>
    </source>
</reference>
<protein>
    <submittedName>
        <fullName evidence="2">Cyclin PHO80</fullName>
    </submittedName>
</protein>
<dbReference type="Gene3D" id="1.10.472.10">
    <property type="entry name" value="Cyclin-like"/>
    <property type="match status" value="1"/>
</dbReference>
<dbReference type="GO" id="GO:0005634">
    <property type="term" value="C:nucleus"/>
    <property type="evidence" value="ECO:0007669"/>
    <property type="project" value="TreeGrafter"/>
</dbReference>
<dbReference type="GO" id="GO:0000307">
    <property type="term" value="C:cyclin-dependent protein kinase holoenzyme complex"/>
    <property type="evidence" value="ECO:0007669"/>
    <property type="project" value="TreeGrafter"/>
</dbReference>
<proteinExistence type="predicted"/>
<name>A0A9Q9B2A1_9PEZI</name>
<dbReference type="Proteomes" id="UP001056384">
    <property type="component" value="Chromosome 10"/>
</dbReference>
<accession>A0A9Q9B2A1</accession>
<feature type="compositionally biased region" description="Polar residues" evidence="1">
    <location>
        <begin position="323"/>
        <end position="335"/>
    </location>
</feature>